<feature type="transmembrane region" description="Helical" evidence="7">
    <location>
        <begin position="488"/>
        <end position="506"/>
    </location>
</feature>
<evidence type="ECO:0000256" key="5">
    <source>
        <dbReference type="ARBA" id="ARBA00023136"/>
    </source>
</evidence>
<sequence>MNLSVGGLDLAVILVYLAGVVALGCYAGFVRRRGSGEGSHYFLAGNTLTWPVIGLAMFAANISTVHLVSLAEAAYKYGLVFGHFEWMAGFTLILLSLFFAPLYLRSKVPTLPDFLERRFNRQCRDLLAVVSLFSAIVIHIGIALYTAAFVLRGILGMHPGATLFGMDALMFFIIALGVLTGIYTMLGGLLAVVWTESIQTVLLLLGAIVITVVAWNRLGGWEVLVATLAAKAHPLAGTAKDIPATTGNFLNMARDASDLSGLPWYSVILGYPVLGIWYWCADQTIVQRVLAARDEKQARLGPLFCAFLKILPVFFFVLPGTICVALVQNNVFQGEGPATAADTYTFMITHLLPVGLKGLVTAAMLAAAMQTCSAALNSTATLFAYDIYKRWRPGTTDHRLVVIGKITTVVATVLAIAWSPLLSHYNTIYDGLVRLVSYVSPPITAVFLIGVFWRKASGKGAYITMTSGAVFGAAMFVLDFSGHGVKDFMLTAFGMFLVCSVVLVAASKAFPEPLKAEAEPLVWSRWNESFEGNAGGRGLADYRVLSVVVALTFVVLYALVW</sequence>
<accession>A0A7S7NLB5</accession>
<dbReference type="RefSeq" id="WP_194447413.1">
    <property type="nucleotide sequence ID" value="NZ_CP063849.1"/>
</dbReference>
<dbReference type="InterPro" id="IPR038377">
    <property type="entry name" value="Na/Glc_symporter_sf"/>
</dbReference>
<feature type="transmembrane region" description="Helical" evidence="7">
    <location>
        <begin position="125"/>
        <end position="148"/>
    </location>
</feature>
<dbReference type="Gene3D" id="1.20.1730.10">
    <property type="entry name" value="Sodium/glucose cotransporter"/>
    <property type="match status" value="1"/>
</dbReference>
<organism evidence="8 9">
    <name type="scientific">Paludibaculum fermentans</name>
    <dbReference type="NCBI Taxonomy" id="1473598"/>
    <lineage>
        <taxon>Bacteria</taxon>
        <taxon>Pseudomonadati</taxon>
        <taxon>Acidobacteriota</taxon>
        <taxon>Terriglobia</taxon>
        <taxon>Bryobacterales</taxon>
        <taxon>Bryobacteraceae</taxon>
        <taxon>Paludibaculum</taxon>
    </lineage>
</organism>
<dbReference type="KEGG" id="pfer:IRI77_23325"/>
<feature type="transmembrane region" description="Helical" evidence="7">
    <location>
        <begin position="6"/>
        <end position="29"/>
    </location>
</feature>
<dbReference type="AlphaFoldDB" id="A0A7S7NLB5"/>
<dbReference type="PANTHER" id="PTHR11819:SF195">
    <property type="entry name" value="SODIUM_GLUCOSE COTRANSPORTER 4"/>
    <property type="match status" value="1"/>
</dbReference>
<evidence type="ECO:0000313" key="9">
    <source>
        <dbReference type="Proteomes" id="UP000593892"/>
    </source>
</evidence>
<dbReference type="Pfam" id="PF00474">
    <property type="entry name" value="SSF"/>
    <property type="match status" value="1"/>
</dbReference>
<comment type="subcellular location">
    <subcellularLocation>
        <location evidence="1">Membrane</location>
        <topology evidence="1">Multi-pass membrane protein</topology>
    </subcellularLocation>
</comment>
<dbReference type="NCBIfam" id="TIGR00813">
    <property type="entry name" value="sss"/>
    <property type="match status" value="1"/>
</dbReference>
<evidence type="ECO:0000313" key="8">
    <source>
        <dbReference type="EMBL" id="QOY85743.1"/>
    </source>
</evidence>
<reference evidence="8 9" key="1">
    <citation type="submission" date="2020-10" db="EMBL/GenBank/DDBJ databases">
        <title>Complete genome sequence of Paludibaculum fermentans P105T, a facultatively anaerobic acidobacterium capable of dissimilatory Fe(III) reduction.</title>
        <authorList>
            <person name="Dedysh S.N."/>
            <person name="Beletsky A.V."/>
            <person name="Kulichevskaya I.S."/>
            <person name="Mardanov A.V."/>
            <person name="Ravin N.V."/>
        </authorList>
    </citation>
    <scope>NUCLEOTIDE SEQUENCE [LARGE SCALE GENOMIC DNA]</scope>
    <source>
        <strain evidence="8 9">P105</strain>
    </source>
</reference>
<keyword evidence="5 7" id="KW-0472">Membrane</keyword>
<feature type="transmembrane region" description="Helical" evidence="7">
    <location>
        <begin position="542"/>
        <end position="560"/>
    </location>
</feature>
<comment type="similarity">
    <text evidence="2 6">Belongs to the sodium:solute symporter (SSF) (TC 2.A.21) family.</text>
</comment>
<keyword evidence="4 7" id="KW-1133">Transmembrane helix</keyword>
<evidence type="ECO:0000256" key="4">
    <source>
        <dbReference type="ARBA" id="ARBA00022989"/>
    </source>
</evidence>
<feature type="transmembrane region" description="Helical" evidence="7">
    <location>
        <begin position="41"/>
        <end position="63"/>
    </location>
</feature>
<dbReference type="Proteomes" id="UP000593892">
    <property type="component" value="Chromosome"/>
</dbReference>
<dbReference type="GO" id="GO:0005886">
    <property type="term" value="C:plasma membrane"/>
    <property type="evidence" value="ECO:0007669"/>
    <property type="project" value="TreeGrafter"/>
</dbReference>
<gene>
    <name evidence="8" type="ORF">IRI77_23325</name>
</gene>
<feature type="transmembrane region" description="Helical" evidence="7">
    <location>
        <begin position="262"/>
        <end position="280"/>
    </location>
</feature>
<dbReference type="EMBL" id="CP063849">
    <property type="protein sequence ID" value="QOY85743.1"/>
    <property type="molecule type" value="Genomic_DNA"/>
</dbReference>
<dbReference type="InterPro" id="IPR001734">
    <property type="entry name" value="Na/solute_symporter"/>
</dbReference>
<feature type="transmembrane region" description="Helical" evidence="7">
    <location>
        <begin position="300"/>
        <end position="327"/>
    </location>
</feature>
<evidence type="ECO:0000256" key="7">
    <source>
        <dbReference type="SAM" id="Phobius"/>
    </source>
</evidence>
<evidence type="ECO:0000256" key="2">
    <source>
        <dbReference type="ARBA" id="ARBA00006434"/>
    </source>
</evidence>
<feature type="transmembrane region" description="Helical" evidence="7">
    <location>
        <begin position="400"/>
        <end position="419"/>
    </location>
</feature>
<feature type="transmembrane region" description="Helical" evidence="7">
    <location>
        <begin position="201"/>
        <end position="218"/>
    </location>
</feature>
<evidence type="ECO:0000256" key="3">
    <source>
        <dbReference type="ARBA" id="ARBA00022692"/>
    </source>
</evidence>
<dbReference type="PANTHER" id="PTHR11819">
    <property type="entry name" value="SOLUTE CARRIER FAMILY 5"/>
    <property type="match status" value="1"/>
</dbReference>
<dbReference type="GO" id="GO:0005412">
    <property type="term" value="F:D-glucose:sodium symporter activity"/>
    <property type="evidence" value="ECO:0007669"/>
    <property type="project" value="TreeGrafter"/>
</dbReference>
<evidence type="ECO:0000256" key="1">
    <source>
        <dbReference type="ARBA" id="ARBA00004141"/>
    </source>
</evidence>
<feature type="transmembrane region" description="Helical" evidence="7">
    <location>
        <begin position="83"/>
        <end position="104"/>
    </location>
</feature>
<protein>
    <submittedName>
        <fullName evidence="8">Sodium/solute symporter</fullName>
    </submittedName>
</protein>
<keyword evidence="3 7" id="KW-0812">Transmembrane</keyword>
<evidence type="ECO:0000256" key="6">
    <source>
        <dbReference type="RuleBase" id="RU362091"/>
    </source>
</evidence>
<proteinExistence type="inferred from homology"/>
<feature type="transmembrane region" description="Helical" evidence="7">
    <location>
        <begin position="168"/>
        <end position="194"/>
    </location>
</feature>
<feature type="transmembrane region" description="Helical" evidence="7">
    <location>
        <begin position="460"/>
        <end position="482"/>
    </location>
</feature>
<dbReference type="PROSITE" id="PS50283">
    <property type="entry name" value="NA_SOLUT_SYMP_3"/>
    <property type="match status" value="1"/>
</dbReference>
<feature type="transmembrane region" description="Helical" evidence="7">
    <location>
        <begin position="431"/>
        <end position="453"/>
    </location>
</feature>
<keyword evidence="9" id="KW-1185">Reference proteome</keyword>
<name>A0A7S7NLB5_PALFE</name>